<dbReference type="Proteomes" id="UP001279734">
    <property type="component" value="Unassembled WGS sequence"/>
</dbReference>
<feature type="domain" description="HD-Zip IV C-terminal" evidence="1">
    <location>
        <begin position="9"/>
        <end position="109"/>
    </location>
</feature>
<evidence type="ECO:0000313" key="3">
    <source>
        <dbReference type="Proteomes" id="UP001279734"/>
    </source>
</evidence>
<protein>
    <recommendedName>
        <fullName evidence="1">HD-Zip IV C-terminal domain-containing protein</fullName>
    </recommendedName>
</protein>
<reference evidence="2" key="1">
    <citation type="submission" date="2023-05" db="EMBL/GenBank/DDBJ databases">
        <title>Nepenthes gracilis genome sequencing.</title>
        <authorList>
            <person name="Fukushima K."/>
        </authorList>
    </citation>
    <scope>NUCLEOTIDE SEQUENCE</scope>
    <source>
        <strain evidence="2">SING2019-196</strain>
    </source>
</reference>
<comment type="caution">
    <text evidence="2">The sequence shown here is derived from an EMBL/GenBank/DDBJ whole genome shotgun (WGS) entry which is preliminary data.</text>
</comment>
<dbReference type="Pfam" id="PF25797">
    <property type="entry name" value="PDF2_C"/>
    <property type="match status" value="1"/>
</dbReference>
<organism evidence="2 3">
    <name type="scientific">Nepenthes gracilis</name>
    <name type="common">Slender pitcher plant</name>
    <dbReference type="NCBI Taxonomy" id="150966"/>
    <lineage>
        <taxon>Eukaryota</taxon>
        <taxon>Viridiplantae</taxon>
        <taxon>Streptophyta</taxon>
        <taxon>Embryophyta</taxon>
        <taxon>Tracheophyta</taxon>
        <taxon>Spermatophyta</taxon>
        <taxon>Magnoliopsida</taxon>
        <taxon>eudicotyledons</taxon>
        <taxon>Gunneridae</taxon>
        <taxon>Pentapetalae</taxon>
        <taxon>Caryophyllales</taxon>
        <taxon>Nepenthaceae</taxon>
        <taxon>Nepenthes</taxon>
    </lineage>
</organism>
<dbReference type="InterPro" id="IPR057993">
    <property type="entry name" value="HD-Zip_IV_C"/>
</dbReference>
<gene>
    <name evidence="2" type="ORF">Nepgr_030644</name>
</gene>
<proteinExistence type="predicted"/>
<accession>A0AAD3Y6S3</accession>
<dbReference type="PANTHER" id="PTHR45654:SF11">
    <property type="entry name" value="HOMEOBOX-LEUCINE ZIPPER PROTEIN HDG5"/>
    <property type="match status" value="1"/>
</dbReference>
<keyword evidence="3" id="KW-1185">Reference proteome</keyword>
<evidence type="ECO:0000259" key="1">
    <source>
        <dbReference type="Pfam" id="PF25797"/>
    </source>
</evidence>
<name>A0AAD3Y6S3_NEPGR</name>
<dbReference type="InterPro" id="IPR042160">
    <property type="entry name" value="HD-Zip_IV"/>
</dbReference>
<evidence type="ECO:0000313" key="2">
    <source>
        <dbReference type="EMBL" id="GMH28801.1"/>
    </source>
</evidence>
<sequence>MDSSGGLIAYVQLPMSGEDPSCIPLFPVGFSIIPTGPGAVNIPGVSDGCAAPLVEDGHGVAICDRNSGGLLTAGLQVHATTVPLAMLSLSSVTAINNHLCNAIRQINAAPSGGANNNAAAASAVKLISAPKQAAWWVPRLEI</sequence>
<dbReference type="PANTHER" id="PTHR45654">
    <property type="entry name" value="HOMEOBOX-LEUCINE ZIPPER PROTEIN MERISTEM L1"/>
    <property type="match status" value="1"/>
</dbReference>
<dbReference type="EMBL" id="BSYO01000035">
    <property type="protein sequence ID" value="GMH28801.1"/>
    <property type="molecule type" value="Genomic_DNA"/>
</dbReference>
<dbReference type="AlphaFoldDB" id="A0AAD3Y6S3"/>